<dbReference type="RefSeq" id="WP_310457429.1">
    <property type="nucleotide sequence ID" value="NZ_JAVKPH010000011.1"/>
</dbReference>
<dbReference type="InterPro" id="IPR050509">
    <property type="entry name" value="CoA-transferase_III"/>
</dbReference>
<dbReference type="SUPFAM" id="SSF89796">
    <property type="entry name" value="CoA-transferase family III (CaiB/BaiF)"/>
    <property type="match status" value="1"/>
</dbReference>
<reference evidence="2 3" key="1">
    <citation type="submission" date="2023-09" db="EMBL/GenBank/DDBJ databases">
        <title>Xinfangfangia sedmenti sp. nov., isolated the sedment.</title>
        <authorList>
            <person name="Xu L."/>
        </authorList>
    </citation>
    <scope>NUCLEOTIDE SEQUENCE [LARGE SCALE GENOMIC DNA]</scope>
    <source>
        <strain evidence="2 3">LG-4</strain>
    </source>
</reference>
<dbReference type="Proteomes" id="UP001247754">
    <property type="component" value="Unassembled WGS sequence"/>
</dbReference>
<comment type="caution">
    <text evidence="2">The sequence shown here is derived from an EMBL/GenBank/DDBJ whole genome shotgun (WGS) entry which is preliminary data.</text>
</comment>
<dbReference type="Gene3D" id="3.40.50.10540">
    <property type="entry name" value="Crotonobetainyl-coa:carnitine coa-transferase, domain 1"/>
    <property type="match status" value="1"/>
</dbReference>
<keyword evidence="3" id="KW-1185">Reference proteome</keyword>
<dbReference type="InterPro" id="IPR023606">
    <property type="entry name" value="CoA-Trfase_III_dom_1_sf"/>
</dbReference>
<proteinExistence type="predicted"/>
<evidence type="ECO:0000256" key="1">
    <source>
        <dbReference type="SAM" id="MobiDB-lite"/>
    </source>
</evidence>
<sequence length="363" mass="37278">MTAPPLAGPLAGLRVIELEAIGPVPYAAMLLADLGADVVTVNRPGADLRGKRVSGRSRRVVELDLKTPEGLAAVRRLAARADVLLEGFRPGVLERLGLAPADLLAAAPGLVVGRMTGWGQDGPLAPAAGHDITYIALTGALAAIGPAGGDPVPPLNLVGDFAGGALFLVVGVLAALQERQRSGRGQVVDAAMVDGASHLMAMFWSLRAEGLWTNRRGANMLDGGAPYYGTYRCACGGHVAIGPIEPKFWAEFVAGAGVDPALAARRDDPAAWPALRAEIAARIGARRRDDWAAVFAGSDACVAPVLALDEVPAHPHMAARGVIVEHDGALQPAPAPRFSRSTPAAPRSPETVAPAAVLAGWGG</sequence>
<dbReference type="InterPro" id="IPR044855">
    <property type="entry name" value="CoA-Trfase_III_dom3_sf"/>
</dbReference>
<dbReference type="Pfam" id="PF02515">
    <property type="entry name" value="CoA_transf_3"/>
    <property type="match status" value="1"/>
</dbReference>
<evidence type="ECO:0000313" key="2">
    <source>
        <dbReference type="EMBL" id="MDR5653187.1"/>
    </source>
</evidence>
<dbReference type="PANTHER" id="PTHR48228">
    <property type="entry name" value="SUCCINYL-COA--D-CITRAMALATE COA-TRANSFERASE"/>
    <property type="match status" value="1"/>
</dbReference>
<dbReference type="PANTHER" id="PTHR48228:SF5">
    <property type="entry name" value="ALPHA-METHYLACYL-COA RACEMASE"/>
    <property type="match status" value="1"/>
</dbReference>
<name>A0ABU1F8J7_9RHOB</name>
<accession>A0ABU1F8J7</accession>
<protein>
    <submittedName>
        <fullName evidence="2">CaiB/BaiF CoA-transferase family protein</fullName>
    </submittedName>
</protein>
<dbReference type="EMBL" id="JAVKPH010000011">
    <property type="protein sequence ID" value="MDR5653187.1"/>
    <property type="molecule type" value="Genomic_DNA"/>
</dbReference>
<dbReference type="InterPro" id="IPR003673">
    <property type="entry name" value="CoA-Trfase_fam_III"/>
</dbReference>
<dbReference type="Gene3D" id="3.30.1540.10">
    <property type="entry name" value="formyl-coa transferase, domain 3"/>
    <property type="match status" value="1"/>
</dbReference>
<organism evidence="2 3">
    <name type="scientific">Ruixingdingia sedimenti</name>
    <dbReference type="NCBI Taxonomy" id="3073604"/>
    <lineage>
        <taxon>Bacteria</taxon>
        <taxon>Pseudomonadati</taxon>
        <taxon>Pseudomonadota</taxon>
        <taxon>Alphaproteobacteria</taxon>
        <taxon>Rhodobacterales</taxon>
        <taxon>Paracoccaceae</taxon>
        <taxon>Ruixingdingia</taxon>
    </lineage>
</organism>
<gene>
    <name evidence="2" type="ORF">RGD00_11255</name>
</gene>
<feature type="region of interest" description="Disordered" evidence="1">
    <location>
        <begin position="332"/>
        <end position="352"/>
    </location>
</feature>
<evidence type="ECO:0000313" key="3">
    <source>
        <dbReference type="Proteomes" id="UP001247754"/>
    </source>
</evidence>